<evidence type="ECO:0000256" key="2">
    <source>
        <dbReference type="ARBA" id="ARBA00023002"/>
    </source>
</evidence>
<dbReference type="PANTHER" id="PTHR42845">
    <property type="entry name" value="COENZYME F420-REDUCING HYDROGENASE, GAMMA SUBUNIT"/>
    <property type="match status" value="1"/>
</dbReference>
<keyword evidence="6" id="KW-1185">Reference proteome</keyword>
<dbReference type="InterPro" id="IPR006137">
    <property type="entry name" value="NADH_UbQ_OxRdtase-like_20kDa"/>
</dbReference>
<keyword evidence="3" id="KW-0479">Metal-binding</keyword>
<protein>
    <submittedName>
        <fullName evidence="5">Hydrogenase/sulfur reductase, delta subunit</fullName>
    </submittedName>
</protein>
<accession>L0DZK9</accession>
<evidence type="ECO:0000313" key="5">
    <source>
        <dbReference type="EMBL" id="AGA33826.1"/>
    </source>
</evidence>
<keyword evidence="3" id="KW-0408">Iron</keyword>
<dbReference type="EMBL" id="CP003989">
    <property type="protein sequence ID" value="AGA33826.1"/>
    <property type="molecule type" value="Genomic_DNA"/>
</dbReference>
<dbReference type="SUPFAM" id="SSF56770">
    <property type="entry name" value="HydA/Nqo6-like"/>
    <property type="match status" value="1"/>
</dbReference>
<evidence type="ECO:0000256" key="3">
    <source>
        <dbReference type="ARBA" id="ARBA00023291"/>
    </source>
</evidence>
<dbReference type="PANTHER" id="PTHR42845:SF1">
    <property type="entry name" value="HYDROGENASE SMALL SUBUNIT"/>
    <property type="match status" value="1"/>
</dbReference>
<dbReference type="GO" id="GO:0051538">
    <property type="term" value="F:3 iron, 4 sulfur cluster binding"/>
    <property type="evidence" value="ECO:0007669"/>
    <property type="project" value="UniProtKB-KW"/>
</dbReference>
<proteinExistence type="predicted"/>
<dbReference type="Gene3D" id="3.40.50.700">
    <property type="entry name" value="NADH:ubiquinone oxidoreductase-like, 20kDa subunit"/>
    <property type="match status" value="1"/>
</dbReference>
<sequence>MATTERVLPISALDRFNARAQPRPRIAVHKFSSCDGCQLAFLNAGEALLQLAQRVDLVHFAEAGPVDPEAPVDLAFVEGSISTPEEAERIRRVRANSRYLVSIGACATSGGLQALRNFNADGAVGWTEAIYAQPEFIQSLGSATPVAEHVKVDLELWGCPVNARQVFQALRQLLFGVAPVVDKDKLCVECKRQQHVCVLVAKGEPCMGPVTHTGCGALCPAFGRDCYACFGPAENPNTAALACRFEGLGLVPEAVARRFHFINSHAPSFRAEWLKWQEPE</sequence>
<name>L0DZK9_THIND</name>
<gene>
    <name evidence="5" type="primary">vhuG [H]</name>
    <name evidence="5" type="ordered locus">TVNIR_2170</name>
</gene>
<dbReference type="Proteomes" id="UP000010809">
    <property type="component" value="Chromosome"/>
</dbReference>
<dbReference type="eggNOG" id="COG1941">
    <property type="taxonomic scope" value="Bacteria"/>
</dbReference>
<organism evidence="5 6">
    <name type="scientific">Thioalkalivibrio nitratireducens (strain DSM 14787 / UNIQEM 213 / ALEN2)</name>
    <dbReference type="NCBI Taxonomy" id="1255043"/>
    <lineage>
        <taxon>Bacteria</taxon>
        <taxon>Pseudomonadati</taxon>
        <taxon>Pseudomonadota</taxon>
        <taxon>Gammaproteobacteria</taxon>
        <taxon>Chromatiales</taxon>
        <taxon>Ectothiorhodospiraceae</taxon>
        <taxon>Thioalkalivibrio</taxon>
    </lineage>
</organism>
<dbReference type="GO" id="GO:0016491">
    <property type="term" value="F:oxidoreductase activity"/>
    <property type="evidence" value="ECO:0007669"/>
    <property type="project" value="UniProtKB-KW"/>
</dbReference>
<feature type="domain" description="NADH:ubiquinone oxidoreductase-like 20kDa subunit" evidence="4">
    <location>
        <begin position="34"/>
        <end position="173"/>
    </location>
</feature>
<evidence type="ECO:0000313" key="6">
    <source>
        <dbReference type="Proteomes" id="UP000010809"/>
    </source>
</evidence>
<dbReference type="InterPro" id="IPR037024">
    <property type="entry name" value="NiFe_Hase_small_N_sf"/>
</dbReference>
<dbReference type="Pfam" id="PF01058">
    <property type="entry name" value="Oxidored_q6"/>
    <property type="match status" value="1"/>
</dbReference>
<keyword evidence="3" id="KW-0411">Iron-sulfur</keyword>
<dbReference type="AlphaFoldDB" id="L0DZK9"/>
<evidence type="ECO:0000259" key="4">
    <source>
        <dbReference type="Pfam" id="PF01058"/>
    </source>
</evidence>
<dbReference type="InterPro" id="IPR051349">
    <property type="entry name" value="Hydrogenase_assoc-protein"/>
</dbReference>
<reference evidence="5" key="1">
    <citation type="submission" date="2015-12" db="EMBL/GenBank/DDBJ databases">
        <authorList>
            <person name="Tikhonova T.V."/>
            <person name="Pavlov A.R."/>
            <person name="Beletsky A.V."/>
            <person name="Mardanov A.V."/>
            <person name="Sorokin D.Y."/>
            <person name="Ravin N.V."/>
            <person name="Popov V.O."/>
        </authorList>
    </citation>
    <scope>NUCLEOTIDE SEQUENCE</scope>
    <source>
        <strain evidence="5">DSM 14787</strain>
    </source>
</reference>
<dbReference type="RefSeq" id="WP_015258949.1">
    <property type="nucleotide sequence ID" value="NC_019902.2"/>
</dbReference>
<keyword evidence="2" id="KW-0560">Oxidoreductase</keyword>
<dbReference type="HOGENOM" id="CLU_053270_0_0_6"/>
<evidence type="ECO:0000256" key="1">
    <source>
        <dbReference type="ARBA" id="ARBA00001927"/>
    </source>
</evidence>
<dbReference type="PATRIC" id="fig|1255043.3.peg.2189"/>
<dbReference type="STRING" id="1255043.TVNIR_2170"/>
<dbReference type="KEGG" id="tni:TVNIR_2170"/>
<keyword evidence="3" id="KW-0003">3Fe-4S</keyword>
<comment type="cofactor">
    <cofactor evidence="1">
        <name>[3Fe-4S] cluster</name>
        <dbReference type="ChEBI" id="CHEBI:21137"/>
    </cofactor>
</comment>